<sequence length="63" mass="7411">MAEKKYTLQVNYPNSVEDTYSLRCLLGTEYLKLIKEYLNGLDLSVSQKRKIIILLIERIKAEF</sequence>
<gene>
    <name evidence="1" type="ORF">CTER_1694</name>
</gene>
<keyword evidence="2" id="KW-1185">Reference proteome</keyword>
<reference evidence="1 2" key="1">
    <citation type="journal article" date="2013" name="Genome Announc.">
        <title>Draft Genome Sequence of the Cellulolytic, Mesophilic, Anaerobic Bacterium Clostridium termitidis Strain CT1112 (DSM 5398).</title>
        <authorList>
            <person name="Lal S."/>
            <person name="Ramachandran U."/>
            <person name="Zhang X."/>
            <person name="Munir R."/>
            <person name="Sparling R."/>
            <person name="Levin D.B."/>
        </authorList>
    </citation>
    <scope>NUCLEOTIDE SEQUENCE [LARGE SCALE GENOMIC DNA]</scope>
    <source>
        <strain evidence="1 2">CT1112</strain>
    </source>
</reference>
<proteinExistence type="predicted"/>
<dbReference type="EMBL" id="AORV01000028">
    <property type="protein sequence ID" value="EMS72335.1"/>
    <property type="molecule type" value="Genomic_DNA"/>
</dbReference>
<dbReference type="PATRIC" id="fig|1195236.3.peg.2024"/>
<dbReference type="RefSeq" id="WP_004625329.1">
    <property type="nucleotide sequence ID" value="NZ_AORV01000028.1"/>
</dbReference>
<comment type="caution">
    <text evidence="1">The sequence shown here is derived from an EMBL/GenBank/DDBJ whole genome shotgun (WGS) entry which is preliminary data.</text>
</comment>
<dbReference type="Proteomes" id="UP000014155">
    <property type="component" value="Unassembled WGS sequence"/>
</dbReference>
<organism evidence="1 2">
    <name type="scientific">Ruminiclostridium cellobioparum subsp. termitidis CT1112</name>
    <dbReference type="NCBI Taxonomy" id="1195236"/>
    <lineage>
        <taxon>Bacteria</taxon>
        <taxon>Bacillati</taxon>
        <taxon>Bacillota</taxon>
        <taxon>Clostridia</taxon>
        <taxon>Eubacteriales</taxon>
        <taxon>Oscillospiraceae</taxon>
        <taxon>Ruminiclostridium</taxon>
    </lineage>
</organism>
<name>S0FJM8_RUMCE</name>
<dbReference type="STRING" id="1195236.CTER_1694"/>
<accession>S0FJM8</accession>
<protein>
    <submittedName>
        <fullName evidence="1">Uncharacterized protein</fullName>
    </submittedName>
</protein>
<evidence type="ECO:0000313" key="1">
    <source>
        <dbReference type="EMBL" id="EMS72335.1"/>
    </source>
</evidence>
<dbReference type="AlphaFoldDB" id="S0FJM8"/>
<evidence type="ECO:0000313" key="2">
    <source>
        <dbReference type="Proteomes" id="UP000014155"/>
    </source>
</evidence>